<organism evidence="8 9">
    <name type="scientific">Virgibacillus indicus</name>
    <dbReference type="NCBI Taxonomy" id="2024554"/>
    <lineage>
        <taxon>Bacteria</taxon>
        <taxon>Bacillati</taxon>
        <taxon>Bacillota</taxon>
        <taxon>Bacilli</taxon>
        <taxon>Bacillales</taxon>
        <taxon>Bacillaceae</taxon>
        <taxon>Virgibacillus</taxon>
    </lineage>
</organism>
<dbReference type="PANTHER" id="PTHR42718">
    <property type="entry name" value="MAJOR FACILITATOR SUPERFAMILY MULTIDRUG TRANSPORTER MFSC"/>
    <property type="match status" value="1"/>
</dbReference>
<dbReference type="GO" id="GO:0022857">
    <property type="term" value="F:transmembrane transporter activity"/>
    <property type="evidence" value="ECO:0007669"/>
    <property type="project" value="InterPro"/>
</dbReference>
<evidence type="ECO:0000256" key="1">
    <source>
        <dbReference type="ARBA" id="ARBA00004651"/>
    </source>
</evidence>
<accession>A0A265N4Q8</accession>
<dbReference type="Proteomes" id="UP000216498">
    <property type="component" value="Unassembled WGS sequence"/>
</dbReference>
<evidence type="ECO:0000256" key="5">
    <source>
        <dbReference type="ARBA" id="ARBA00023136"/>
    </source>
</evidence>
<name>A0A265N4Q8_9BACI</name>
<dbReference type="SUPFAM" id="SSF103473">
    <property type="entry name" value="MFS general substrate transporter"/>
    <property type="match status" value="1"/>
</dbReference>
<dbReference type="PROSITE" id="PS50850">
    <property type="entry name" value="MFS"/>
    <property type="match status" value="1"/>
</dbReference>
<dbReference type="PANTHER" id="PTHR42718:SF9">
    <property type="entry name" value="MAJOR FACILITATOR SUPERFAMILY MULTIDRUG TRANSPORTER MFSC"/>
    <property type="match status" value="1"/>
</dbReference>
<gene>
    <name evidence="8" type="ORF">CIL03_19025</name>
</gene>
<sequence length="140" mass="15472">MTSTTSPQLESMVPIQENKIILILSFTILLVVMNTTMFNVALPSIIIDFSLNSSTASWLVSGYSIMFAIASLAFSRLSDFIPISRLLFFGLSILGIASIIGFFSNHFLLLLGTRNLDLIKKPSETIKCKMLIKTCMSVKI</sequence>
<dbReference type="InterPro" id="IPR011701">
    <property type="entry name" value="MFS"/>
</dbReference>
<feature type="transmembrane region" description="Helical" evidence="6">
    <location>
        <begin position="86"/>
        <end position="111"/>
    </location>
</feature>
<dbReference type="RefSeq" id="WP_094887453.1">
    <property type="nucleotide sequence ID" value="NZ_NPMS01000017.1"/>
</dbReference>
<dbReference type="GO" id="GO:0005886">
    <property type="term" value="C:plasma membrane"/>
    <property type="evidence" value="ECO:0007669"/>
    <property type="project" value="UniProtKB-SubCell"/>
</dbReference>
<keyword evidence="9" id="KW-1185">Reference proteome</keyword>
<dbReference type="InterPro" id="IPR020846">
    <property type="entry name" value="MFS_dom"/>
</dbReference>
<dbReference type="InterPro" id="IPR036259">
    <property type="entry name" value="MFS_trans_sf"/>
</dbReference>
<evidence type="ECO:0000313" key="8">
    <source>
        <dbReference type="EMBL" id="OZU87032.1"/>
    </source>
</evidence>
<protein>
    <recommendedName>
        <fullName evidence="7">Major facilitator superfamily (MFS) profile domain-containing protein</fullName>
    </recommendedName>
</protein>
<dbReference type="PRINTS" id="PR01036">
    <property type="entry name" value="TCRTETB"/>
</dbReference>
<dbReference type="Gene3D" id="1.20.1250.20">
    <property type="entry name" value="MFS general substrate transporter like domains"/>
    <property type="match status" value="1"/>
</dbReference>
<evidence type="ECO:0000256" key="3">
    <source>
        <dbReference type="ARBA" id="ARBA00022692"/>
    </source>
</evidence>
<evidence type="ECO:0000256" key="4">
    <source>
        <dbReference type="ARBA" id="ARBA00022989"/>
    </source>
</evidence>
<feature type="transmembrane region" description="Helical" evidence="6">
    <location>
        <begin position="20"/>
        <end position="42"/>
    </location>
</feature>
<dbReference type="AlphaFoldDB" id="A0A265N4Q8"/>
<proteinExistence type="predicted"/>
<feature type="domain" description="Major facilitator superfamily (MFS) profile" evidence="7">
    <location>
        <begin position="20"/>
        <end position="140"/>
    </location>
</feature>
<evidence type="ECO:0000256" key="6">
    <source>
        <dbReference type="SAM" id="Phobius"/>
    </source>
</evidence>
<keyword evidence="2" id="KW-0813">Transport</keyword>
<keyword evidence="4 6" id="KW-1133">Transmembrane helix</keyword>
<keyword evidence="3 6" id="KW-0812">Transmembrane</keyword>
<keyword evidence="5 6" id="KW-0472">Membrane</keyword>
<feature type="transmembrane region" description="Helical" evidence="6">
    <location>
        <begin position="54"/>
        <end position="74"/>
    </location>
</feature>
<dbReference type="EMBL" id="NPMS01000017">
    <property type="protein sequence ID" value="OZU87032.1"/>
    <property type="molecule type" value="Genomic_DNA"/>
</dbReference>
<reference evidence="8 9" key="1">
    <citation type="submission" date="2017-08" db="EMBL/GenBank/DDBJ databases">
        <title>Virgibacillus indicus sp. nov. and Virgibacillus profoundi sp. nov, two moderately halophilic bacteria isolated from marine sediment by using the Microfluidic Streak Plate.</title>
        <authorList>
            <person name="Xu B."/>
            <person name="Hu B."/>
            <person name="Wang J."/>
            <person name="Zhu Y."/>
            <person name="Huang L."/>
            <person name="Du W."/>
            <person name="Huang Y."/>
        </authorList>
    </citation>
    <scope>NUCLEOTIDE SEQUENCE [LARGE SCALE GENOMIC DNA]</scope>
    <source>
        <strain evidence="8 9">IO3-P2-C2</strain>
    </source>
</reference>
<evidence type="ECO:0000259" key="7">
    <source>
        <dbReference type="PROSITE" id="PS50850"/>
    </source>
</evidence>
<evidence type="ECO:0000256" key="2">
    <source>
        <dbReference type="ARBA" id="ARBA00022448"/>
    </source>
</evidence>
<comment type="subcellular location">
    <subcellularLocation>
        <location evidence="1">Cell membrane</location>
        <topology evidence="1">Multi-pass membrane protein</topology>
    </subcellularLocation>
</comment>
<dbReference type="Pfam" id="PF07690">
    <property type="entry name" value="MFS_1"/>
    <property type="match status" value="1"/>
</dbReference>
<evidence type="ECO:0000313" key="9">
    <source>
        <dbReference type="Proteomes" id="UP000216498"/>
    </source>
</evidence>
<comment type="caution">
    <text evidence="8">The sequence shown here is derived from an EMBL/GenBank/DDBJ whole genome shotgun (WGS) entry which is preliminary data.</text>
</comment>
<dbReference type="OrthoDB" id="2403626at2"/>